<dbReference type="HOGENOM" id="CLU_3219664_0_0_4"/>
<sequence length="44" mass="5187">MRSGFNKQITTQRILQRGIFFSYEKRGLLGKEGIVFRKNVREAL</sequence>
<keyword evidence="2" id="KW-1185">Reference proteome</keyword>
<accession>F3QHL5</accession>
<gene>
    <name evidence="1" type="ORF">HMPREF9439_00412</name>
</gene>
<proteinExistence type="predicted"/>
<evidence type="ECO:0000313" key="1">
    <source>
        <dbReference type="EMBL" id="EGG57122.1"/>
    </source>
</evidence>
<protein>
    <submittedName>
        <fullName evidence="1">Uncharacterized protein</fullName>
    </submittedName>
</protein>
<reference evidence="1 2" key="1">
    <citation type="submission" date="2011-02" db="EMBL/GenBank/DDBJ databases">
        <authorList>
            <person name="Weinstock G."/>
            <person name="Sodergren E."/>
            <person name="Clifton S."/>
            <person name="Fulton L."/>
            <person name="Fulton B."/>
            <person name="Courtney L."/>
            <person name="Fronick C."/>
            <person name="Harrison M."/>
            <person name="Strong C."/>
            <person name="Farmer C."/>
            <person name="Delahaunty K."/>
            <person name="Markovic C."/>
            <person name="Hall O."/>
            <person name="Minx P."/>
            <person name="Tomlinson C."/>
            <person name="Mitreva M."/>
            <person name="Hou S."/>
            <person name="Chen J."/>
            <person name="Wollam A."/>
            <person name="Pepin K.H."/>
            <person name="Johnson M."/>
            <person name="Bhonagiri V."/>
            <person name="Zhang X."/>
            <person name="Suruliraj S."/>
            <person name="Warren W."/>
            <person name="Chinwalla A."/>
            <person name="Mardis E.R."/>
            <person name="Wilson R.K."/>
        </authorList>
    </citation>
    <scope>NUCLEOTIDE SEQUENCE [LARGE SCALE GENOMIC DNA]</scope>
    <source>
        <strain evidence="1 2">YIT 11859</strain>
    </source>
</reference>
<dbReference type="EMBL" id="AFBP01000008">
    <property type="protein sequence ID" value="EGG57122.1"/>
    <property type="molecule type" value="Genomic_DNA"/>
</dbReference>
<name>F3QHL5_9BURK</name>
<comment type="caution">
    <text evidence="1">The sequence shown here is derived from an EMBL/GenBank/DDBJ whole genome shotgun (WGS) entry which is preliminary data.</text>
</comment>
<dbReference type="Proteomes" id="UP000005156">
    <property type="component" value="Unassembled WGS sequence"/>
</dbReference>
<evidence type="ECO:0000313" key="2">
    <source>
        <dbReference type="Proteomes" id="UP000005156"/>
    </source>
</evidence>
<dbReference type="AlphaFoldDB" id="F3QHL5"/>
<organism evidence="1 2">
    <name type="scientific">Parasutterella excrementihominis YIT 11859</name>
    <dbReference type="NCBI Taxonomy" id="762966"/>
    <lineage>
        <taxon>Bacteria</taxon>
        <taxon>Pseudomonadati</taxon>
        <taxon>Pseudomonadota</taxon>
        <taxon>Betaproteobacteria</taxon>
        <taxon>Burkholderiales</taxon>
        <taxon>Sutterellaceae</taxon>
        <taxon>Parasutterella</taxon>
    </lineage>
</organism>